<evidence type="ECO:0000256" key="9">
    <source>
        <dbReference type="ARBA" id="ARBA00022679"/>
    </source>
</evidence>
<dbReference type="PANTHER" id="PTHR30573:SF0">
    <property type="entry name" value="QUINOLINATE SYNTHASE, CHLOROPLASTIC"/>
    <property type="match status" value="1"/>
</dbReference>
<evidence type="ECO:0000256" key="12">
    <source>
        <dbReference type="ARBA" id="ARBA00023004"/>
    </source>
</evidence>
<evidence type="ECO:0000256" key="14">
    <source>
        <dbReference type="ARBA" id="ARBA00052166"/>
    </source>
</evidence>
<dbReference type="OMA" id="MRFWADS"/>
<comment type="pathway">
    <text evidence="3">Cofactor biosynthesis; NAD(+) biosynthesis; quinolinate from iminoaspartate: step 1/1.</text>
</comment>
<evidence type="ECO:0000256" key="5">
    <source>
        <dbReference type="ARBA" id="ARBA00022485"/>
    </source>
</evidence>
<evidence type="ECO:0000256" key="4">
    <source>
        <dbReference type="ARBA" id="ARBA00012669"/>
    </source>
</evidence>
<dbReference type="Proteomes" id="UP000029120">
    <property type="component" value="Chromosome 8"/>
</dbReference>
<dbReference type="GO" id="GO:0016226">
    <property type="term" value="P:iron-sulfur cluster assembly"/>
    <property type="evidence" value="ECO:0007669"/>
    <property type="project" value="UniProtKB-ARBA"/>
</dbReference>
<dbReference type="OrthoDB" id="66991at2759"/>
<protein>
    <recommendedName>
        <fullName evidence="16">Quinolinate synthase, chloroplastic</fullName>
        <ecNumber evidence="4">2.5.1.72</ecNumber>
    </recommendedName>
</protein>
<evidence type="ECO:0000256" key="10">
    <source>
        <dbReference type="ARBA" id="ARBA00022723"/>
    </source>
</evidence>
<feature type="compositionally biased region" description="Polar residues" evidence="17">
    <location>
        <begin position="7"/>
        <end position="17"/>
    </location>
</feature>
<dbReference type="FunFam" id="3.40.50.10800:FF:000008">
    <property type="entry name" value="Quinolinate synthase chloroplastic"/>
    <property type="match status" value="1"/>
</dbReference>
<dbReference type="GO" id="GO:0008047">
    <property type="term" value="F:enzyme activator activity"/>
    <property type="evidence" value="ECO:0007669"/>
    <property type="project" value="EnsemblPlants"/>
</dbReference>
<dbReference type="GO" id="GO:0051539">
    <property type="term" value="F:4 iron, 4 sulfur cluster binding"/>
    <property type="evidence" value="ECO:0007669"/>
    <property type="project" value="UniProtKB-KW"/>
</dbReference>
<comment type="subcellular location">
    <subcellularLocation>
        <location evidence="2">Plastid</location>
        <location evidence="2">Chloroplast</location>
    </subcellularLocation>
</comment>
<keyword evidence="11" id="KW-0809">Transit peptide</keyword>
<comment type="cofactor">
    <cofactor evidence="1">
        <name>[4Fe-4S] cluster</name>
        <dbReference type="ChEBI" id="CHEBI:49883"/>
    </cofactor>
</comment>
<evidence type="ECO:0000256" key="16">
    <source>
        <dbReference type="ARBA" id="ARBA00073351"/>
    </source>
</evidence>
<dbReference type="FunFam" id="3.90.1010.10:FF:000010">
    <property type="entry name" value="Quinolinate synthase, chloroplastic"/>
    <property type="match status" value="1"/>
</dbReference>
<comment type="similarity">
    <text evidence="15">Belongs to the quinolinate synthase family. Type 1 subfamily.</text>
</comment>
<dbReference type="GO" id="GO:0046872">
    <property type="term" value="F:metal ion binding"/>
    <property type="evidence" value="ECO:0007669"/>
    <property type="project" value="UniProtKB-KW"/>
</dbReference>
<evidence type="ECO:0000256" key="8">
    <source>
        <dbReference type="ARBA" id="ARBA00022642"/>
    </source>
</evidence>
<evidence type="ECO:0000256" key="15">
    <source>
        <dbReference type="ARBA" id="ARBA00061471"/>
    </source>
</evidence>
<gene>
    <name evidence="19" type="ordered locus">AALP_Aa8g276400</name>
</gene>
<keyword evidence="20" id="KW-1185">Reference proteome</keyword>
<dbReference type="GO" id="GO:0051176">
    <property type="term" value="P:positive regulation of sulfur metabolic process"/>
    <property type="evidence" value="ECO:0007669"/>
    <property type="project" value="EnsemblPlants"/>
</dbReference>
<keyword evidence="6" id="KW-0150">Chloroplast</keyword>
<dbReference type="FunFam" id="3.40.50.10800:FF:000006">
    <property type="entry name" value="Quinolinate synthase, chloroplastic"/>
    <property type="match status" value="1"/>
</dbReference>
<dbReference type="InterPro" id="IPR003808">
    <property type="entry name" value="Fe-S_metab-assoc_dom"/>
</dbReference>
<dbReference type="GO" id="GO:0008987">
    <property type="term" value="F:quinolinate synthetase A activity"/>
    <property type="evidence" value="ECO:0007669"/>
    <property type="project" value="EnsemblPlants"/>
</dbReference>
<keyword evidence="5" id="KW-0004">4Fe-4S</keyword>
<dbReference type="Gramene" id="KFK26656">
    <property type="protein sequence ID" value="KFK26656"/>
    <property type="gene ID" value="AALP_AA8G276400"/>
</dbReference>
<evidence type="ECO:0000313" key="19">
    <source>
        <dbReference type="EMBL" id="KFK26656.1"/>
    </source>
</evidence>
<dbReference type="PANTHER" id="PTHR30573">
    <property type="entry name" value="QUINOLINATE SYNTHETASE A"/>
    <property type="match status" value="1"/>
</dbReference>
<dbReference type="eggNOG" id="ENOG502QPQ6">
    <property type="taxonomic scope" value="Eukaryota"/>
</dbReference>
<proteinExistence type="inferred from homology"/>
<dbReference type="GO" id="GO:0042803">
    <property type="term" value="F:protein homodimerization activity"/>
    <property type="evidence" value="ECO:0007669"/>
    <property type="project" value="EnsemblPlants"/>
</dbReference>
<keyword evidence="13" id="KW-0411">Iron-sulfur</keyword>
<dbReference type="AlphaFoldDB" id="A0A087G9V4"/>
<dbReference type="Gene3D" id="3.40.50.10800">
    <property type="entry name" value="NadA-like"/>
    <property type="match status" value="3"/>
</dbReference>
<dbReference type="UniPathway" id="UPA00253">
    <property type="reaction ID" value="UER00327"/>
</dbReference>
<organism evidence="19 20">
    <name type="scientific">Arabis alpina</name>
    <name type="common">Alpine rock-cress</name>
    <dbReference type="NCBI Taxonomy" id="50452"/>
    <lineage>
        <taxon>Eukaryota</taxon>
        <taxon>Viridiplantae</taxon>
        <taxon>Streptophyta</taxon>
        <taxon>Embryophyta</taxon>
        <taxon>Tracheophyta</taxon>
        <taxon>Spermatophyta</taxon>
        <taxon>Magnoliopsida</taxon>
        <taxon>eudicotyledons</taxon>
        <taxon>Gunneridae</taxon>
        <taxon>Pentapetalae</taxon>
        <taxon>rosids</taxon>
        <taxon>malvids</taxon>
        <taxon>Brassicales</taxon>
        <taxon>Brassicaceae</taxon>
        <taxon>Arabideae</taxon>
        <taxon>Arabis</taxon>
    </lineage>
</organism>
<dbReference type="SUPFAM" id="SSF142754">
    <property type="entry name" value="NadA-like"/>
    <property type="match status" value="1"/>
</dbReference>
<dbReference type="InterPro" id="IPR003473">
    <property type="entry name" value="NadA"/>
</dbReference>
<dbReference type="GO" id="GO:0034628">
    <property type="term" value="P:'de novo' NAD+ biosynthetic process from L-aspartate"/>
    <property type="evidence" value="ECO:0007669"/>
    <property type="project" value="TreeGrafter"/>
</dbReference>
<dbReference type="InterPro" id="IPR036094">
    <property type="entry name" value="NadA_sf"/>
</dbReference>
<evidence type="ECO:0000256" key="6">
    <source>
        <dbReference type="ARBA" id="ARBA00022528"/>
    </source>
</evidence>
<accession>A0A087G9V4</accession>
<evidence type="ECO:0000256" key="2">
    <source>
        <dbReference type="ARBA" id="ARBA00004229"/>
    </source>
</evidence>
<name>A0A087G9V4_ARAAL</name>
<evidence type="ECO:0000256" key="7">
    <source>
        <dbReference type="ARBA" id="ARBA00022640"/>
    </source>
</evidence>
<keyword evidence="7" id="KW-0934">Plastid</keyword>
<reference evidence="20" key="1">
    <citation type="journal article" date="2015" name="Nat. Plants">
        <title>Genome expansion of Arabis alpina linked with retrotransposition and reduced symmetric DNA methylation.</title>
        <authorList>
            <person name="Willing E.M."/>
            <person name="Rawat V."/>
            <person name="Mandakova T."/>
            <person name="Maumus F."/>
            <person name="James G.V."/>
            <person name="Nordstroem K.J."/>
            <person name="Becker C."/>
            <person name="Warthmann N."/>
            <person name="Chica C."/>
            <person name="Szarzynska B."/>
            <person name="Zytnicki M."/>
            <person name="Albani M.C."/>
            <person name="Kiefer C."/>
            <person name="Bergonzi S."/>
            <person name="Castaings L."/>
            <person name="Mateos J.L."/>
            <person name="Berns M.C."/>
            <person name="Bujdoso N."/>
            <person name="Piofczyk T."/>
            <person name="de Lorenzo L."/>
            <person name="Barrero-Sicilia C."/>
            <person name="Mateos I."/>
            <person name="Piednoel M."/>
            <person name="Hagmann J."/>
            <person name="Chen-Min-Tao R."/>
            <person name="Iglesias-Fernandez R."/>
            <person name="Schuster S.C."/>
            <person name="Alonso-Blanco C."/>
            <person name="Roudier F."/>
            <person name="Carbonero P."/>
            <person name="Paz-Ares J."/>
            <person name="Davis S.J."/>
            <person name="Pecinka A."/>
            <person name="Quesneville H."/>
            <person name="Colot V."/>
            <person name="Lysak M.A."/>
            <person name="Weigel D."/>
            <person name="Coupland G."/>
            <person name="Schneeberger K."/>
        </authorList>
    </citation>
    <scope>NUCLEOTIDE SEQUENCE [LARGE SCALE GENOMIC DNA]</scope>
    <source>
        <strain evidence="20">cv. Pajares</strain>
    </source>
</reference>
<keyword evidence="12" id="KW-0408">Iron</keyword>
<dbReference type="Pfam" id="PF02445">
    <property type="entry name" value="NadA"/>
    <property type="match status" value="1"/>
</dbReference>
<dbReference type="EMBL" id="CM002876">
    <property type="protein sequence ID" value="KFK26656.1"/>
    <property type="molecule type" value="Genomic_DNA"/>
</dbReference>
<evidence type="ECO:0000256" key="17">
    <source>
        <dbReference type="SAM" id="MobiDB-lite"/>
    </source>
</evidence>
<evidence type="ECO:0000256" key="1">
    <source>
        <dbReference type="ARBA" id="ARBA00001966"/>
    </source>
</evidence>
<feature type="domain" description="Fe-S metabolism associated" evidence="18">
    <location>
        <begin position="90"/>
        <end position="210"/>
    </location>
</feature>
<keyword evidence="10" id="KW-0479">Metal-binding</keyword>
<keyword evidence="9" id="KW-0808">Transferase</keyword>
<dbReference type="Gene3D" id="3.90.1010.10">
    <property type="match status" value="1"/>
</dbReference>
<comment type="catalytic activity">
    <reaction evidence="14">
        <text>iminosuccinate + dihydroxyacetone phosphate = quinolinate + phosphate + 2 H2O + H(+)</text>
        <dbReference type="Rhea" id="RHEA:25888"/>
        <dbReference type="ChEBI" id="CHEBI:15377"/>
        <dbReference type="ChEBI" id="CHEBI:15378"/>
        <dbReference type="ChEBI" id="CHEBI:29959"/>
        <dbReference type="ChEBI" id="CHEBI:43474"/>
        <dbReference type="ChEBI" id="CHEBI:57642"/>
        <dbReference type="ChEBI" id="CHEBI:77875"/>
        <dbReference type="EC" id="2.5.1.72"/>
    </reaction>
</comment>
<evidence type="ECO:0000256" key="3">
    <source>
        <dbReference type="ARBA" id="ARBA00005065"/>
    </source>
</evidence>
<sequence>MALALSVTPTTYSSSSRKPIPTPNFRTTHLNFGSPRTIHATNPLRRSFACLQSSSRDLNTSPFSVSAIASSSSSSQTTELVPHRLQRLVDEFQSLTEPVDRLKWVLRHASLIPPMPDSSRTEANRVMGCTARVWLDAELGQDGKMRFWADSDSDVSKGMCSCLIQVLDSATPEQVMELKTEDLADLNVGLLRGERSRVNTWHNVLVSMQKKTRRFVAERDGKAPSFEPFPSLVLTADGIEAKGSFAQAQAKYLFPEESRVQELVKVLKEKKIGVSAHFYMDPEVQGVLTAAQKHWPHIYISDSLIMADAAVKMAKAGCQFITVLGVDFMSENVRAILDQAGFGSVGVYRMSDETIGCSLADAASAPAYLNYLKAASLSPPSLHVVYINTSLETKAFAHELVPTITCTSSNVVQTILQAFAQMPELNVWYGPDSYMGANIVKLFQQMTLMTDEEIANIHPKHSLESIKSLLPRLHYFQEGTCIVHHLFGHEVVERIKYMYCDAFLTAHLEVPGEMFSLAMEAKKRGMGVVGSTQNILDFIKQKVQEAVDRNVDDHLQFVLGTESGMVTSIVAVIKSLLGSSAKSSKLKVEVVFPVSSDSMSKTSSEGPNSIRVGDVALPVVPGVAGGEGCSIHGGCASCPYMKMNSLNSLLKVCYNLPDVENAIGEFKAERFKLQTPQGKLIADVGCEPILHMRHFQANKELPEELVHQVLSCESKR</sequence>
<feature type="region of interest" description="Disordered" evidence="17">
    <location>
        <begin position="1"/>
        <end position="25"/>
    </location>
</feature>
<dbReference type="Pfam" id="PF02657">
    <property type="entry name" value="SufE"/>
    <property type="match status" value="1"/>
</dbReference>
<evidence type="ECO:0000256" key="11">
    <source>
        <dbReference type="ARBA" id="ARBA00022946"/>
    </source>
</evidence>
<dbReference type="GO" id="GO:0009060">
    <property type="term" value="P:aerobic respiration"/>
    <property type="evidence" value="ECO:0007669"/>
    <property type="project" value="EnsemblPlants"/>
</dbReference>
<dbReference type="EC" id="2.5.1.72" evidence="4"/>
<evidence type="ECO:0000259" key="18">
    <source>
        <dbReference type="Pfam" id="PF02657"/>
    </source>
</evidence>
<evidence type="ECO:0000256" key="13">
    <source>
        <dbReference type="ARBA" id="ARBA00023014"/>
    </source>
</evidence>
<dbReference type="GO" id="GO:0009507">
    <property type="term" value="C:chloroplast"/>
    <property type="evidence" value="ECO:0007669"/>
    <property type="project" value="UniProtKB-SubCell"/>
</dbReference>
<dbReference type="SUPFAM" id="SSF82649">
    <property type="entry name" value="SufE/NifU"/>
    <property type="match status" value="1"/>
</dbReference>
<keyword evidence="8" id="KW-0662">Pyridine nucleotide biosynthesis</keyword>
<evidence type="ECO:0000313" key="20">
    <source>
        <dbReference type="Proteomes" id="UP000029120"/>
    </source>
</evidence>